<evidence type="ECO:0000313" key="9">
    <source>
        <dbReference type="Proteomes" id="UP000476030"/>
    </source>
</evidence>
<dbReference type="InterPro" id="IPR032808">
    <property type="entry name" value="DoxX"/>
</dbReference>
<dbReference type="Proteomes" id="UP000476030">
    <property type="component" value="Unassembled WGS sequence"/>
</dbReference>
<dbReference type="Pfam" id="PF07681">
    <property type="entry name" value="DoxX"/>
    <property type="match status" value="1"/>
</dbReference>
<evidence type="ECO:0000256" key="4">
    <source>
        <dbReference type="ARBA" id="ARBA00022692"/>
    </source>
</evidence>
<gene>
    <name evidence="8" type="ORF">GQE98_14905</name>
</gene>
<dbReference type="GO" id="GO:0005886">
    <property type="term" value="C:plasma membrane"/>
    <property type="evidence" value="ECO:0007669"/>
    <property type="project" value="UniProtKB-SubCell"/>
</dbReference>
<dbReference type="RefSeq" id="WP_161316511.1">
    <property type="nucleotide sequence ID" value="NZ_WTUW01000009.1"/>
</dbReference>
<evidence type="ECO:0000256" key="7">
    <source>
        <dbReference type="SAM" id="Phobius"/>
    </source>
</evidence>
<feature type="transmembrane region" description="Helical" evidence="7">
    <location>
        <begin position="7"/>
        <end position="26"/>
    </location>
</feature>
<evidence type="ECO:0000256" key="2">
    <source>
        <dbReference type="ARBA" id="ARBA00006679"/>
    </source>
</evidence>
<keyword evidence="5 7" id="KW-1133">Transmembrane helix</keyword>
<keyword evidence="4 7" id="KW-0812">Transmembrane</keyword>
<evidence type="ECO:0000256" key="1">
    <source>
        <dbReference type="ARBA" id="ARBA00004651"/>
    </source>
</evidence>
<evidence type="ECO:0000256" key="6">
    <source>
        <dbReference type="ARBA" id="ARBA00023136"/>
    </source>
</evidence>
<evidence type="ECO:0000313" key="8">
    <source>
        <dbReference type="EMBL" id="MZR31925.1"/>
    </source>
</evidence>
<accession>A0A6L8WAD0</accession>
<evidence type="ECO:0000256" key="3">
    <source>
        <dbReference type="ARBA" id="ARBA00022475"/>
    </source>
</evidence>
<feature type="transmembrane region" description="Helical" evidence="7">
    <location>
        <begin position="104"/>
        <end position="123"/>
    </location>
</feature>
<dbReference type="EMBL" id="WTUW01000009">
    <property type="protein sequence ID" value="MZR31925.1"/>
    <property type="molecule type" value="Genomic_DNA"/>
</dbReference>
<comment type="subcellular location">
    <subcellularLocation>
        <location evidence="1">Cell membrane</location>
        <topology evidence="1">Multi-pass membrane protein</topology>
    </subcellularLocation>
</comment>
<name>A0A6L8WAD0_9PROT</name>
<protein>
    <submittedName>
        <fullName evidence="8">DoxX family membrane protein</fullName>
    </submittedName>
</protein>
<keyword evidence="3" id="KW-1003">Cell membrane</keyword>
<comment type="similarity">
    <text evidence="2">Belongs to the DoxX family.</text>
</comment>
<proteinExistence type="inferred from homology"/>
<organism evidence="8 9">
    <name type="scientific">Sneathiella litorea</name>
    <dbReference type="NCBI Taxonomy" id="2606216"/>
    <lineage>
        <taxon>Bacteria</taxon>
        <taxon>Pseudomonadati</taxon>
        <taxon>Pseudomonadota</taxon>
        <taxon>Alphaproteobacteria</taxon>
        <taxon>Sneathiellales</taxon>
        <taxon>Sneathiellaceae</taxon>
        <taxon>Sneathiella</taxon>
    </lineage>
</organism>
<reference evidence="8 9" key="1">
    <citation type="submission" date="2019-12" db="EMBL/GenBank/DDBJ databases">
        <title>Snethiella sp. nov. sp. isolated from sea sand.</title>
        <authorList>
            <person name="Kim J."/>
            <person name="Jeong S.E."/>
            <person name="Jung H.S."/>
            <person name="Jeon C.O."/>
        </authorList>
    </citation>
    <scope>NUCLEOTIDE SEQUENCE [LARGE SCALE GENOMIC DNA]</scope>
    <source>
        <strain evidence="8 9">DP05</strain>
    </source>
</reference>
<dbReference type="AlphaFoldDB" id="A0A6L8WAD0"/>
<keyword evidence="6 7" id="KW-0472">Membrane</keyword>
<sequence length="130" mass="13846">MLEKLNPLFDLAGRIFIAILFVPAGFSKITGYSGTAGYMESMGVPGILLPIAILLELGGGLAILAGWQTRIVAFLLAGFTLVSGLLFHLQPDDQMQMIMFMKNVAITGGLLFLVANGAGAFSVDRRLKKA</sequence>
<dbReference type="PANTHER" id="PTHR33452:SF1">
    <property type="entry name" value="INNER MEMBRANE PROTEIN YPHA-RELATED"/>
    <property type="match status" value="1"/>
</dbReference>
<keyword evidence="9" id="KW-1185">Reference proteome</keyword>
<dbReference type="InterPro" id="IPR051907">
    <property type="entry name" value="DoxX-like_oxidoreductase"/>
</dbReference>
<comment type="caution">
    <text evidence="8">The sequence shown here is derived from an EMBL/GenBank/DDBJ whole genome shotgun (WGS) entry which is preliminary data.</text>
</comment>
<evidence type="ECO:0000256" key="5">
    <source>
        <dbReference type="ARBA" id="ARBA00022989"/>
    </source>
</evidence>
<dbReference type="PANTHER" id="PTHR33452">
    <property type="entry name" value="OXIDOREDUCTASE CATD-RELATED"/>
    <property type="match status" value="1"/>
</dbReference>
<feature type="transmembrane region" description="Helical" evidence="7">
    <location>
        <begin position="46"/>
        <end position="64"/>
    </location>
</feature>
<feature type="transmembrane region" description="Helical" evidence="7">
    <location>
        <begin position="71"/>
        <end position="89"/>
    </location>
</feature>